<reference evidence="1 2" key="1">
    <citation type="submission" date="2019-06" db="EMBL/GenBank/DDBJ databases">
        <title>Wine fermentation using esterase from Monascus purpureus.</title>
        <authorList>
            <person name="Geng C."/>
            <person name="Zhang Y."/>
        </authorList>
    </citation>
    <scope>NUCLEOTIDE SEQUENCE [LARGE SCALE GENOMIC DNA]</scope>
    <source>
        <strain evidence="1">HQ1</strain>
    </source>
</reference>
<evidence type="ECO:0000313" key="2">
    <source>
        <dbReference type="Proteomes" id="UP000319663"/>
    </source>
</evidence>
<keyword evidence="2" id="KW-1185">Reference proteome</keyword>
<dbReference type="AlphaFoldDB" id="A0A507R031"/>
<evidence type="ECO:0008006" key="3">
    <source>
        <dbReference type="Google" id="ProtNLM"/>
    </source>
</evidence>
<name>A0A507R031_MONPU</name>
<dbReference type="EMBL" id="VIFY01000030">
    <property type="protein sequence ID" value="TQB74541.1"/>
    <property type="molecule type" value="Genomic_DNA"/>
</dbReference>
<comment type="caution">
    <text evidence="1">The sequence shown here is derived from an EMBL/GenBank/DDBJ whole genome shotgun (WGS) entry which is preliminary data.</text>
</comment>
<dbReference type="Proteomes" id="UP000319663">
    <property type="component" value="Unassembled WGS sequence"/>
</dbReference>
<protein>
    <recommendedName>
        <fullName evidence="3">F-box domain-containing protein</fullName>
    </recommendedName>
</protein>
<accession>A0A507R031</accession>
<proteinExistence type="predicted"/>
<gene>
    <name evidence="1" type="ORF">MPDQ_004647</name>
</gene>
<evidence type="ECO:0000313" key="1">
    <source>
        <dbReference type="EMBL" id="TQB74541.1"/>
    </source>
</evidence>
<dbReference type="STRING" id="5098.A0A507R031"/>
<dbReference type="SUPFAM" id="SSF52047">
    <property type="entry name" value="RNI-like"/>
    <property type="match status" value="1"/>
</dbReference>
<sequence>MDTKQVQLPFYRLGDAYRYAIDHDPSPRVKHLHSLLLTSYRLSGLLRPIFYRDIFVREYCRVGEEAPLQQLKWSLEKNPSLQEHIISATVPCRSSWCGDHSIHDIFQFFWFTNIQTLTIHKFIDWEPLEFENNSHIGTSPVKCLRLIDCGAHEEALAAVLSWPAALKILHYDADQGEWEGVRGNEPLEGWTCAAFVRTLQSQKRSLEELTMTRPWLDHEGLGDGPRIDLSEFTSLTTLRIYHVFLCGWDDRYGVWKCLPRSLEVLEVFYDDHDLTPFLCETDDGYDTFVFDLIRHKRAHLPHLRTVTIYSLEVVHDHETEENLPAGLWRLPSSLAREAKSAGIKLNVLLGYPDAPSFEEADVFGSPKTS</sequence>
<organism evidence="1 2">
    <name type="scientific">Monascus purpureus</name>
    <name type="common">Red mold</name>
    <name type="synonym">Monascus anka</name>
    <dbReference type="NCBI Taxonomy" id="5098"/>
    <lineage>
        <taxon>Eukaryota</taxon>
        <taxon>Fungi</taxon>
        <taxon>Dikarya</taxon>
        <taxon>Ascomycota</taxon>
        <taxon>Pezizomycotina</taxon>
        <taxon>Eurotiomycetes</taxon>
        <taxon>Eurotiomycetidae</taxon>
        <taxon>Eurotiales</taxon>
        <taxon>Aspergillaceae</taxon>
        <taxon>Monascus</taxon>
    </lineage>
</organism>